<comment type="caution">
    <text evidence="2">The sequence shown here is derived from an EMBL/GenBank/DDBJ whole genome shotgun (WGS) entry which is preliminary data.</text>
</comment>
<evidence type="ECO:0000313" key="2">
    <source>
        <dbReference type="EMBL" id="MDI9863406.1"/>
    </source>
</evidence>
<proteinExistence type="predicted"/>
<dbReference type="Proteomes" id="UP001236569">
    <property type="component" value="Unassembled WGS sequence"/>
</dbReference>
<feature type="chain" id="PRO_5047452756" description="Lipoprotein" evidence="1">
    <location>
        <begin position="24"/>
        <end position="216"/>
    </location>
</feature>
<evidence type="ECO:0000313" key="3">
    <source>
        <dbReference type="Proteomes" id="UP001236569"/>
    </source>
</evidence>
<organism evidence="2 3">
    <name type="scientific">Flectobacillus longus</name>
    <dbReference type="NCBI Taxonomy" id="2984207"/>
    <lineage>
        <taxon>Bacteria</taxon>
        <taxon>Pseudomonadati</taxon>
        <taxon>Bacteroidota</taxon>
        <taxon>Cytophagia</taxon>
        <taxon>Cytophagales</taxon>
        <taxon>Flectobacillaceae</taxon>
        <taxon>Flectobacillus</taxon>
    </lineage>
</organism>
<name>A0ABT6YII6_9BACT</name>
<dbReference type="PROSITE" id="PS51257">
    <property type="entry name" value="PROKAR_LIPOPROTEIN"/>
    <property type="match status" value="1"/>
</dbReference>
<gene>
    <name evidence="2" type="ORF">QM480_03655</name>
</gene>
<sequence>MKKSTIYLFSTLTIAQSLFSSCASIIGSSKYTAHIRVVDNPNAQIFVSDVYAGRGQGIIKMSRKNANNVVISLKADGCDTKHIPFKGRKFRGWAFASSLVFFTGIAGIPIPYGLVIDLASGALYKPDEHEPGVSKMDYKTYVYTVNYGACQNFHQDEIISNPQTLIDVVYLKDGSTVKGIIIEQIPNNYIKLQISDGSIAVYRFEEILKIVKENTK</sequence>
<accession>A0ABT6YII6</accession>
<dbReference type="EMBL" id="JASHID010000002">
    <property type="protein sequence ID" value="MDI9863406.1"/>
    <property type="molecule type" value="Genomic_DNA"/>
</dbReference>
<protein>
    <recommendedName>
        <fullName evidence="4">Lipoprotein</fullName>
    </recommendedName>
</protein>
<feature type="signal peptide" evidence="1">
    <location>
        <begin position="1"/>
        <end position="23"/>
    </location>
</feature>
<reference evidence="2 3" key="1">
    <citation type="submission" date="2023-05" db="EMBL/GenBank/DDBJ databases">
        <title>Novel species of genus Flectobacillus isolated from stream in China.</title>
        <authorList>
            <person name="Lu H."/>
        </authorList>
    </citation>
    <scope>NUCLEOTIDE SEQUENCE [LARGE SCALE GENOMIC DNA]</scope>
    <source>
        <strain evidence="2 3">DC10W</strain>
    </source>
</reference>
<keyword evidence="1" id="KW-0732">Signal</keyword>
<keyword evidence="3" id="KW-1185">Reference proteome</keyword>
<dbReference type="RefSeq" id="WP_283368706.1">
    <property type="nucleotide sequence ID" value="NZ_JASHID010000002.1"/>
</dbReference>
<evidence type="ECO:0008006" key="4">
    <source>
        <dbReference type="Google" id="ProtNLM"/>
    </source>
</evidence>
<evidence type="ECO:0000256" key="1">
    <source>
        <dbReference type="SAM" id="SignalP"/>
    </source>
</evidence>